<dbReference type="AlphaFoldDB" id="A0A8D8TAB1"/>
<keyword evidence="1" id="KW-0812">Transmembrane</keyword>
<reference evidence="2" key="1">
    <citation type="submission" date="2021-05" db="EMBL/GenBank/DDBJ databases">
        <authorList>
            <person name="Alioto T."/>
            <person name="Alioto T."/>
            <person name="Gomez Garrido J."/>
        </authorList>
    </citation>
    <scope>NUCLEOTIDE SEQUENCE</scope>
</reference>
<sequence length="113" mass="12273">MVFSFDFFLKVAQTRSNGLTSNILVCVNILTGYVVVVAAGIRSSYFYVGGFLLPKVPGKRPHPLVSPTDLGLSGLSGDRGRGGEHHVESGGNLYICLNLFVVRLYGRTPWKTV</sequence>
<feature type="transmembrane region" description="Helical" evidence="1">
    <location>
        <begin position="20"/>
        <end position="41"/>
    </location>
</feature>
<organism evidence="2">
    <name type="scientific">Cacopsylla melanoneura</name>
    <dbReference type="NCBI Taxonomy" id="428564"/>
    <lineage>
        <taxon>Eukaryota</taxon>
        <taxon>Metazoa</taxon>
        <taxon>Ecdysozoa</taxon>
        <taxon>Arthropoda</taxon>
        <taxon>Hexapoda</taxon>
        <taxon>Insecta</taxon>
        <taxon>Pterygota</taxon>
        <taxon>Neoptera</taxon>
        <taxon>Paraneoptera</taxon>
        <taxon>Hemiptera</taxon>
        <taxon>Sternorrhyncha</taxon>
        <taxon>Psylloidea</taxon>
        <taxon>Psyllidae</taxon>
        <taxon>Psyllinae</taxon>
        <taxon>Cacopsylla</taxon>
    </lineage>
</organism>
<name>A0A8D8TAB1_9HEMI</name>
<accession>A0A8D8TAB1</accession>
<proteinExistence type="predicted"/>
<evidence type="ECO:0000256" key="1">
    <source>
        <dbReference type="SAM" id="Phobius"/>
    </source>
</evidence>
<protein>
    <submittedName>
        <fullName evidence="2">Uncharacterized protein</fullName>
    </submittedName>
</protein>
<dbReference type="EMBL" id="HBUF01256885">
    <property type="protein sequence ID" value="CAG6681776.1"/>
    <property type="molecule type" value="Transcribed_RNA"/>
</dbReference>
<keyword evidence="1" id="KW-0472">Membrane</keyword>
<evidence type="ECO:0000313" key="2">
    <source>
        <dbReference type="EMBL" id="CAG6681776.1"/>
    </source>
</evidence>
<keyword evidence="1" id="KW-1133">Transmembrane helix</keyword>